<proteinExistence type="predicted"/>
<feature type="compositionally biased region" description="Acidic residues" evidence="15">
    <location>
        <begin position="341"/>
        <end position="351"/>
    </location>
</feature>
<feature type="domain" description="U1-type" evidence="16">
    <location>
        <begin position="46"/>
        <end position="80"/>
    </location>
</feature>
<evidence type="ECO:0000256" key="5">
    <source>
        <dbReference type="ARBA" id="ARBA00022473"/>
    </source>
</evidence>
<evidence type="ECO:0000256" key="2">
    <source>
        <dbReference type="ARBA" id="ARBA00004324"/>
    </source>
</evidence>
<dbReference type="InterPro" id="IPR036236">
    <property type="entry name" value="Znf_C2H2_sf"/>
</dbReference>
<dbReference type="InterPro" id="IPR022755">
    <property type="entry name" value="Znf_C2H2_jaz"/>
</dbReference>
<name>A0ABR1A3P7_HUSHU</name>
<evidence type="ECO:0000256" key="11">
    <source>
        <dbReference type="ARBA" id="ARBA00023054"/>
    </source>
</evidence>
<keyword evidence="4" id="KW-0158">Chromosome</keyword>
<protein>
    <recommendedName>
        <fullName evidence="3">Zinc finger protein 830</fullName>
    </recommendedName>
    <alternativeName>
        <fullName evidence="14">Coiled-coil domain-containing protein 16</fullName>
    </alternativeName>
</protein>
<feature type="region of interest" description="Disordered" evidence="15">
    <location>
        <begin position="330"/>
        <end position="354"/>
    </location>
</feature>
<feature type="compositionally biased region" description="Basic and acidic residues" evidence="15">
    <location>
        <begin position="13"/>
        <end position="37"/>
    </location>
</feature>
<dbReference type="InterPro" id="IPR040050">
    <property type="entry name" value="ZNF830-like"/>
</dbReference>
<keyword evidence="5" id="KW-0217">Developmental protein</keyword>
<comment type="subcellular location">
    <subcellularLocation>
        <location evidence="1">Chromosome</location>
    </subcellularLocation>
    <subcellularLocation>
        <location evidence="2">Nucleus speckle</location>
    </subcellularLocation>
</comment>
<dbReference type="PANTHER" id="PTHR13278:SF0">
    <property type="entry name" value="ZINC FINGER PROTEIN 830"/>
    <property type="match status" value="1"/>
</dbReference>
<keyword evidence="7" id="KW-0479">Metal-binding</keyword>
<feature type="compositionally biased region" description="Basic and acidic residues" evidence="15">
    <location>
        <begin position="330"/>
        <end position="340"/>
    </location>
</feature>
<evidence type="ECO:0000256" key="9">
    <source>
        <dbReference type="ARBA" id="ARBA00022776"/>
    </source>
</evidence>
<reference evidence="17 18" key="1">
    <citation type="submission" date="2021-05" db="EMBL/GenBank/DDBJ databases">
        <authorList>
            <person name="Zahm M."/>
            <person name="Klopp C."/>
            <person name="Cabau C."/>
            <person name="Kuhl H."/>
            <person name="Suciu R."/>
            <person name="Ciorpac M."/>
            <person name="Holostenco D."/>
            <person name="Gessner J."/>
            <person name="Wuertz S."/>
            <person name="Hohne C."/>
            <person name="Stock M."/>
            <person name="Gislard M."/>
            <person name="Lluch J."/>
            <person name="Milhes M."/>
            <person name="Lampietro C."/>
            <person name="Lopez Roques C."/>
            <person name="Donnadieu C."/>
            <person name="Du K."/>
            <person name="Schartl M."/>
            <person name="Guiguen Y."/>
        </authorList>
    </citation>
    <scope>NUCLEOTIDE SEQUENCE [LARGE SCALE GENOMIC DNA]</scope>
    <source>
        <strain evidence="17">Hh-F2</strain>
        <tissue evidence="17">Blood</tissue>
    </source>
</reference>
<feature type="region of interest" description="Disordered" evidence="15">
    <location>
        <begin position="1"/>
        <end position="37"/>
    </location>
</feature>
<dbReference type="Pfam" id="PF12171">
    <property type="entry name" value="zf-C2H2_jaz"/>
    <property type="match status" value="1"/>
</dbReference>
<feature type="region of interest" description="Disordered" evidence="15">
    <location>
        <begin position="86"/>
        <end position="230"/>
    </location>
</feature>
<evidence type="ECO:0000256" key="3">
    <source>
        <dbReference type="ARBA" id="ARBA00017358"/>
    </source>
</evidence>
<dbReference type="EMBL" id="JAHFZB010000003">
    <property type="protein sequence ID" value="KAK6491706.1"/>
    <property type="molecule type" value="Genomic_DNA"/>
</dbReference>
<keyword evidence="12" id="KW-0539">Nucleus</keyword>
<keyword evidence="6" id="KW-0132">Cell division</keyword>
<dbReference type="Pfam" id="PF23406">
    <property type="entry name" value="ZNF380_CC"/>
    <property type="match status" value="1"/>
</dbReference>
<evidence type="ECO:0000259" key="16">
    <source>
        <dbReference type="SMART" id="SM00451"/>
    </source>
</evidence>
<evidence type="ECO:0000256" key="15">
    <source>
        <dbReference type="SAM" id="MobiDB-lite"/>
    </source>
</evidence>
<feature type="compositionally biased region" description="Polar residues" evidence="15">
    <location>
        <begin position="178"/>
        <end position="188"/>
    </location>
</feature>
<feature type="compositionally biased region" description="Acidic residues" evidence="15">
    <location>
        <begin position="163"/>
        <end position="173"/>
    </location>
</feature>
<evidence type="ECO:0000256" key="1">
    <source>
        <dbReference type="ARBA" id="ARBA00004286"/>
    </source>
</evidence>
<keyword evidence="18" id="KW-1185">Reference proteome</keyword>
<keyword evidence="10" id="KW-0862">Zinc</keyword>
<evidence type="ECO:0000256" key="10">
    <source>
        <dbReference type="ARBA" id="ARBA00022833"/>
    </source>
</evidence>
<evidence type="ECO:0000256" key="13">
    <source>
        <dbReference type="ARBA" id="ARBA00023306"/>
    </source>
</evidence>
<comment type="caution">
    <text evidence="17">The sequence shown here is derived from an EMBL/GenBank/DDBJ whole genome shotgun (WGS) entry which is preliminary data.</text>
</comment>
<dbReference type="Proteomes" id="UP001369086">
    <property type="component" value="Unassembled WGS sequence"/>
</dbReference>
<evidence type="ECO:0000256" key="8">
    <source>
        <dbReference type="ARBA" id="ARBA00022771"/>
    </source>
</evidence>
<dbReference type="SUPFAM" id="SSF57667">
    <property type="entry name" value="beta-beta-alpha zinc fingers"/>
    <property type="match status" value="1"/>
</dbReference>
<evidence type="ECO:0000256" key="7">
    <source>
        <dbReference type="ARBA" id="ARBA00022723"/>
    </source>
</evidence>
<dbReference type="InterPro" id="IPR059039">
    <property type="entry name" value="ZNF380_CC"/>
</dbReference>
<evidence type="ECO:0000256" key="12">
    <source>
        <dbReference type="ARBA" id="ARBA00023242"/>
    </source>
</evidence>
<evidence type="ECO:0000256" key="4">
    <source>
        <dbReference type="ARBA" id="ARBA00022454"/>
    </source>
</evidence>
<keyword evidence="11" id="KW-0175">Coiled coil</keyword>
<evidence type="ECO:0000313" key="17">
    <source>
        <dbReference type="EMBL" id="KAK6491706.1"/>
    </source>
</evidence>
<sequence length="365" mass="40099">MAASRPGKGKKVVNQEELRRLMREKQRETADRKKRVESPFAKYNSLGHLSCVLCNTPVKNEILWQTHILGKQHKEKAAELKGVKHVAPNASANQTPAASTLKRKALGSESVEVKKVKAASGDQAESSSSSSGLPADFFDSKGSKGVPSSTKSKPSGLNLVAGEYEESDTDEEKEAGSSEATGNGNAQKNAEFPLPAAPGLPADFFDSIIPPAPAVSHSGSIHKADEPEKLVERKDNTAEALPEGFFDDPVKDAKVRKVDAPKDQMDKEWDEFQKEMRQVTNVSEAIVAEDDEEGRLDRQIGEIDEQIECYRRVEVLRNKQEVIKEKLKSTMEAKSLRSTDEIDSEEEEELQDLLSGDWRAKGALS</sequence>
<keyword evidence="9" id="KW-0498">Mitosis</keyword>
<keyword evidence="8" id="KW-0863">Zinc-finger</keyword>
<dbReference type="InterPro" id="IPR003604">
    <property type="entry name" value="Matrin/U1-like-C_Znf_C2H2"/>
</dbReference>
<evidence type="ECO:0000256" key="14">
    <source>
        <dbReference type="ARBA" id="ARBA00030672"/>
    </source>
</evidence>
<dbReference type="PANTHER" id="PTHR13278">
    <property type="entry name" value="ZINC FINGER PROTEIN 830"/>
    <property type="match status" value="1"/>
</dbReference>
<dbReference type="SMART" id="SM00451">
    <property type="entry name" value="ZnF_U1"/>
    <property type="match status" value="1"/>
</dbReference>
<feature type="compositionally biased region" description="Polar residues" evidence="15">
    <location>
        <begin position="146"/>
        <end position="155"/>
    </location>
</feature>
<organism evidence="17 18">
    <name type="scientific">Huso huso</name>
    <name type="common">Beluga</name>
    <name type="synonym">Acipenser huso</name>
    <dbReference type="NCBI Taxonomy" id="61971"/>
    <lineage>
        <taxon>Eukaryota</taxon>
        <taxon>Metazoa</taxon>
        <taxon>Chordata</taxon>
        <taxon>Craniata</taxon>
        <taxon>Vertebrata</taxon>
        <taxon>Euteleostomi</taxon>
        <taxon>Actinopterygii</taxon>
        <taxon>Chondrostei</taxon>
        <taxon>Acipenseriformes</taxon>
        <taxon>Acipenseridae</taxon>
        <taxon>Huso</taxon>
    </lineage>
</organism>
<evidence type="ECO:0000256" key="6">
    <source>
        <dbReference type="ARBA" id="ARBA00022618"/>
    </source>
</evidence>
<accession>A0ABR1A3P7</accession>
<keyword evidence="13" id="KW-0131">Cell cycle</keyword>
<gene>
    <name evidence="17" type="ORF">HHUSO_G3850</name>
</gene>
<evidence type="ECO:0000313" key="18">
    <source>
        <dbReference type="Proteomes" id="UP001369086"/>
    </source>
</evidence>